<evidence type="ECO:0000259" key="19">
    <source>
        <dbReference type="Pfam" id="PF12804"/>
    </source>
</evidence>
<feature type="region of interest" description="Pyrophosphorylase" evidence="18">
    <location>
        <begin position="1"/>
        <end position="232"/>
    </location>
</feature>
<feature type="region of interest" description="Linker" evidence="18">
    <location>
        <begin position="233"/>
        <end position="253"/>
    </location>
</feature>
<dbReference type="NCBIfam" id="TIGR01173">
    <property type="entry name" value="glmU"/>
    <property type="match status" value="1"/>
</dbReference>
<comment type="similarity">
    <text evidence="3 18">In the N-terminal section; belongs to the N-acetylglucosamine-1-phosphate uridyltransferase family.</text>
</comment>
<keyword evidence="12 18" id="KW-0511">Multifunctional enzyme</keyword>
<feature type="binding site" evidence="18">
    <location>
        <position position="382"/>
    </location>
    <ligand>
        <name>acetyl-CoA</name>
        <dbReference type="ChEBI" id="CHEBI:57288"/>
    </ligand>
</feature>
<dbReference type="InterPro" id="IPR038009">
    <property type="entry name" value="GlmU_C_LbH"/>
</dbReference>
<feature type="binding site" evidence="18">
    <location>
        <position position="230"/>
    </location>
    <ligand>
        <name>UDP-N-acetyl-alpha-D-glucosamine</name>
        <dbReference type="ChEBI" id="CHEBI:57705"/>
    </ligand>
</feature>
<dbReference type="InterPro" id="IPR029044">
    <property type="entry name" value="Nucleotide-diphossugar_trans"/>
</dbReference>
<dbReference type="RefSeq" id="WP_194371788.1">
    <property type="nucleotide sequence ID" value="NZ_CP063767.1"/>
</dbReference>
<dbReference type="Pfam" id="PF00132">
    <property type="entry name" value="Hexapep"/>
    <property type="match status" value="1"/>
</dbReference>
<evidence type="ECO:0000256" key="16">
    <source>
        <dbReference type="ARBA" id="ARBA00048493"/>
    </source>
</evidence>
<evidence type="ECO:0000256" key="10">
    <source>
        <dbReference type="ARBA" id="ARBA00022960"/>
    </source>
</evidence>
<keyword evidence="14 18" id="KW-0961">Cell wall biogenesis/degradation</keyword>
<feature type="binding site" evidence="18">
    <location>
        <begin position="8"/>
        <end position="11"/>
    </location>
    <ligand>
        <name>UDP-N-acetyl-alpha-D-glucosamine</name>
        <dbReference type="ChEBI" id="CHEBI:57705"/>
    </ligand>
</feature>
<feature type="domain" description="MobA-like NTP transferase" evidence="19">
    <location>
        <begin position="5"/>
        <end position="133"/>
    </location>
</feature>
<comment type="subcellular location">
    <subcellularLocation>
        <location evidence="1 18">Cytoplasm</location>
    </subcellularLocation>
</comment>
<proteinExistence type="inferred from homology"/>
<feature type="region of interest" description="N-acetyltransferase" evidence="18">
    <location>
        <begin position="254"/>
        <end position="464"/>
    </location>
</feature>
<feature type="binding site" evidence="18">
    <location>
        <begin position="388"/>
        <end position="389"/>
    </location>
    <ligand>
        <name>acetyl-CoA</name>
        <dbReference type="ChEBI" id="CHEBI:57288"/>
    </ligand>
</feature>
<evidence type="ECO:0000256" key="3">
    <source>
        <dbReference type="ARBA" id="ARBA00007947"/>
    </source>
</evidence>
<dbReference type="UniPathway" id="UPA00973"/>
<feature type="binding site" evidence="18">
    <location>
        <begin position="79"/>
        <end position="80"/>
    </location>
    <ligand>
        <name>UDP-N-acetyl-alpha-D-glucosamine</name>
        <dbReference type="ChEBI" id="CHEBI:57705"/>
    </ligand>
</feature>
<dbReference type="GO" id="GO:0019134">
    <property type="term" value="F:glucosamine-1-phosphate N-acetyltransferase activity"/>
    <property type="evidence" value="ECO:0007669"/>
    <property type="project" value="UniProtKB-UniRule"/>
</dbReference>
<keyword evidence="13 18" id="KW-0012">Acyltransferase</keyword>
<dbReference type="GO" id="GO:0009245">
    <property type="term" value="P:lipid A biosynthetic process"/>
    <property type="evidence" value="ECO:0007669"/>
    <property type="project" value="UniProtKB-UniRule"/>
</dbReference>
<evidence type="ECO:0000256" key="15">
    <source>
        <dbReference type="ARBA" id="ARBA00048247"/>
    </source>
</evidence>
<dbReference type="GO" id="GO:0000902">
    <property type="term" value="P:cell morphogenesis"/>
    <property type="evidence" value="ECO:0007669"/>
    <property type="project" value="UniProtKB-UniRule"/>
</dbReference>
<feature type="binding site" evidence="18">
    <location>
        <position position="353"/>
    </location>
    <ligand>
        <name>UDP-N-acetyl-alpha-D-glucosamine</name>
        <dbReference type="ChEBI" id="CHEBI:57705"/>
    </ligand>
</feature>
<evidence type="ECO:0000256" key="7">
    <source>
        <dbReference type="ARBA" id="ARBA00022723"/>
    </source>
</evidence>
<feature type="binding site" evidence="18">
    <location>
        <begin position="102"/>
        <end position="104"/>
    </location>
    <ligand>
        <name>UDP-N-acetyl-alpha-D-glucosamine</name>
        <dbReference type="ChEBI" id="CHEBI:57705"/>
    </ligand>
</feature>
<dbReference type="GO" id="GO:0071555">
    <property type="term" value="P:cell wall organization"/>
    <property type="evidence" value="ECO:0007669"/>
    <property type="project" value="UniProtKB-KW"/>
</dbReference>
<feature type="binding site" evidence="18">
    <location>
        <position position="425"/>
    </location>
    <ligand>
        <name>acetyl-CoA</name>
        <dbReference type="ChEBI" id="CHEBI:57288"/>
    </ligand>
</feature>
<evidence type="ECO:0000313" key="21">
    <source>
        <dbReference type="Proteomes" id="UP000593735"/>
    </source>
</evidence>
<feature type="binding site" evidence="18">
    <location>
        <position position="104"/>
    </location>
    <ligand>
        <name>Mg(2+)</name>
        <dbReference type="ChEBI" id="CHEBI:18420"/>
    </ligand>
</feature>
<dbReference type="KEGG" id="tio:INP52_01525"/>
<dbReference type="InterPro" id="IPR011004">
    <property type="entry name" value="Trimer_LpxA-like_sf"/>
</dbReference>
<comment type="similarity">
    <text evidence="2 18">In the C-terminal section; belongs to the transferase hexapeptide repeat family.</text>
</comment>
<feature type="active site" description="Proton acceptor" evidence="18">
    <location>
        <position position="365"/>
    </location>
</feature>
<feature type="binding site" evidence="18">
    <location>
        <position position="141"/>
    </location>
    <ligand>
        <name>UDP-N-acetyl-alpha-D-glucosamine</name>
        <dbReference type="ChEBI" id="CHEBI:57705"/>
    </ligand>
</feature>
<evidence type="ECO:0000256" key="14">
    <source>
        <dbReference type="ARBA" id="ARBA00023316"/>
    </source>
</evidence>
<feature type="binding site" evidence="18">
    <location>
        <position position="379"/>
    </location>
    <ligand>
        <name>UDP-N-acetyl-alpha-D-glucosamine</name>
        <dbReference type="ChEBI" id="CHEBI:57705"/>
    </ligand>
</feature>
<dbReference type="GO" id="GO:0000287">
    <property type="term" value="F:magnesium ion binding"/>
    <property type="evidence" value="ECO:0007669"/>
    <property type="project" value="UniProtKB-UniRule"/>
</dbReference>
<keyword evidence="21" id="KW-1185">Reference proteome</keyword>
<evidence type="ECO:0000256" key="5">
    <source>
        <dbReference type="ARBA" id="ARBA00022679"/>
    </source>
</evidence>
<organism evidence="20 21">
    <name type="scientific">Thermophilibacter immobilis</name>
    <dbReference type="NCBI Taxonomy" id="2779519"/>
    <lineage>
        <taxon>Bacteria</taxon>
        <taxon>Bacillati</taxon>
        <taxon>Actinomycetota</taxon>
        <taxon>Coriobacteriia</taxon>
        <taxon>Coriobacteriales</taxon>
        <taxon>Atopobiaceae</taxon>
        <taxon>Thermophilibacter</taxon>
    </lineage>
</organism>
<dbReference type="GO" id="GO:0009252">
    <property type="term" value="P:peptidoglycan biosynthetic process"/>
    <property type="evidence" value="ECO:0007669"/>
    <property type="project" value="UniProtKB-UniRule"/>
</dbReference>
<evidence type="ECO:0000256" key="9">
    <source>
        <dbReference type="ARBA" id="ARBA00022842"/>
    </source>
</evidence>
<evidence type="ECO:0000256" key="1">
    <source>
        <dbReference type="ARBA" id="ARBA00004496"/>
    </source>
</evidence>
<dbReference type="Proteomes" id="UP000593735">
    <property type="component" value="Chromosome"/>
</dbReference>
<evidence type="ECO:0000256" key="11">
    <source>
        <dbReference type="ARBA" id="ARBA00022984"/>
    </source>
</evidence>
<accession>A0A7S7M8Y5</accession>
<dbReference type="AlphaFoldDB" id="A0A7S7M8Y5"/>
<evidence type="ECO:0000256" key="4">
    <source>
        <dbReference type="ARBA" id="ARBA00022490"/>
    </source>
</evidence>
<feature type="binding site" evidence="18">
    <location>
        <position position="407"/>
    </location>
    <ligand>
        <name>acetyl-CoA</name>
        <dbReference type="ChEBI" id="CHEBI:57288"/>
    </ligand>
</feature>
<comment type="pathway">
    <text evidence="18">Nucleotide-sugar biosynthesis; UDP-N-acetyl-alpha-D-glucosamine biosynthesis; N-acetyl-alpha-D-glucosamine 1-phosphate from alpha-D-glucosamine 6-phosphate (route II): step 2/2.</text>
</comment>
<dbReference type="PANTHER" id="PTHR43584:SF3">
    <property type="entry name" value="BIFUNCTIONAL PROTEIN GLMU"/>
    <property type="match status" value="1"/>
</dbReference>
<feature type="binding site" evidence="18">
    <location>
        <position position="172"/>
    </location>
    <ligand>
        <name>UDP-N-acetyl-alpha-D-glucosamine</name>
        <dbReference type="ChEBI" id="CHEBI:57705"/>
    </ligand>
</feature>
<evidence type="ECO:0000256" key="6">
    <source>
        <dbReference type="ARBA" id="ARBA00022695"/>
    </source>
</evidence>
<comment type="cofactor">
    <cofactor evidence="18">
        <name>Mg(2+)</name>
        <dbReference type="ChEBI" id="CHEBI:18420"/>
    </cofactor>
    <text evidence="18">Binds 1 Mg(2+) ion per subunit.</text>
</comment>
<feature type="binding site" evidence="18">
    <location>
        <position position="74"/>
    </location>
    <ligand>
        <name>UDP-N-acetyl-alpha-D-glucosamine</name>
        <dbReference type="ChEBI" id="CHEBI:57705"/>
    </ligand>
</feature>
<keyword evidence="8 18" id="KW-0677">Repeat</keyword>
<keyword evidence="10 18" id="KW-0133">Cell shape</keyword>
<dbReference type="GO" id="GO:0005737">
    <property type="term" value="C:cytoplasm"/>
    <property type="evidence" value="ECO:0007669"/>
    <property type="project" value="UniProtKB-SubCell"/>
</dbReference>
<evidence type="ECO:0000256" key="12">
    <source>
        <dbReference type="ARBA" id="ARBA00023268"/>
    </source>
</evidence>
<keyword evidence="9 18" id="KW-0460">Magnesium</keyword>
<gene>
    <name evidence="18 20" type="primary">glmU</name>
    <name evidence="20" type="ORF">INP52_01525</name>
</gene>
<comment type="catalytic activity">
    <reaction evidence="15 18">
        <text>alpha-D-glucosamine 1-phosphate + acetyl-CoA = N-acetyl-alpha-D-glucosamine 1-phosphate + CoA + H(+)</text>
        <dbReference type="Rhea" id="RHEA:13725"/>
        <dbReference type="ChEBI" id="CHEBI:15378"/>
        <dbReference type="ChEBI" id="CHEBI:57287"/>
        <dbReference type="ChEBI" id="CHEBI:57288"/>
        <dbReference type="ChEBI" id="CHEBI:57776"/>
        <dbReference type="ChEBI" id="CHEBI:58516"/>
        <dbReference type="EC" id="2.3.1.157"/>
    </reaction>
</comment>
<feature type="binding site" evidence="18">
    <location>
        <position position="156"/>
    </location>
    <ligand>
        <name>UDP-N-acetyl-alpha-D-glucosamine</name>
        <dbReference type="ChEBI" id="CHEBI:57705"/>
    </ligand>
</feature>
<evidence type="ECO:0000256" key="2">
    <source>
        <dbReference type="ARBA" id="ARBA00007707"/>
    </source>
</evidence>
<dbReference type="SUPFAM" id="SSF53448">
    <property type="entry name" value="Nucleotide-diphospho-sugar transferases"/>
    <property type="match status" value="1"/>
</dbReference>
<feature type="binding site" evidence="18">
    <location>
        <position position="335"/>
    </location>
    <ligand>
        <name>UDP-N-acetyl-alpha-D-glucosamine</name>
        <dbReference type="ChEBI" id="CHEBI:57705"/>
    </ligand>
</feature>
<keyword evidence="4 18" id="KW-0963">Cytoplasm</keyword>
<dbReference type="Gene3D" id="3.90.550.10">
    <property type="entry name" value="Spore Coat Polysaccharide Biosynthesis Protein SpsA, Chain A"/>
    <property type="match status" value="1"/>
</dbReference>
<evidence type="ECO:0000256" key="18">
    <source>
        <dbReference type="HAMAP-Rule" id="MF_01631"/>
    </source>
</evidence>
<dbReference type="GO" id="GO:0006048">
    <property type="term" value="P:UDP-N-acetylglucosamine biosynthetic process"/>
    <property type="evidence" value="ECO:0007669"/>
    <property type="project" value="UniProtKB-UniPathway"/>
</dbReference>
<comment type="pathway">
    <text evidence="18">Bacterial outer membrane biogenesis; LPS lipid A biosynthesis.</text>
</comment>
<evidence type="ECO:0000256" key="13">
    <source>
        <dbReference type="ARBA" id="ARBA00023315"/>
    </source>
</evidence>
<dbReference type="Gene3D" id="2.160.10.10">
    <property type="entry name" value="Hexapeptide repeat proteins"/>
    <property type="match status" value="1"/>
</dbReference>
<dbReference type="SUPFAM" id="SSF51161">
    <property type="entry name" value="Trimeric LpxA-like enzymes"/>
    <property type="match status" value="1"/>
</dbReference>
<feature type="binding site" evidence="18">
    <location>
        <position position="230"/>
    </location>
    <ligand>
        <name>Mg(2+)</name>
        <dbReference type="ChEBI" id="CHEBI:18420"/>
    </ligand>
</feature>
<dbReference type="EMBL" id="CP063767">
    <property type="protein sequence ID" value="QOY60920.1"/>
    <property type="molecule type" value="Genomic_DNA"/>
</dbReference>
<keyword evidence="5 18" id="KW-0808">Transferase</keyword>
<keyword evidence="11 18" id="KW-0573">Peptidoglycan synthesis</keyword>
<name>A0A7S7M8Y5_9ACTN</name>
<dbReference type="PANTHER" id="PTHR43584">
    <property type="entry name" value="NUCLEOTIDYL TRANSFERASE"/>
    <property type="match status" value="1"/>
</dbReference>
<keyword evidence="6 18" id="KW-0548">Nucleotidyltransferase</keyword>
<comment type="subunit">
    <text evidence="18">Homotrimer.</text>
</comment>
<dbReference type="InterPro" id="IPR001451">
    <property type="entry name" value="Hexapep"/>
</dbReference>
<evidence type="ECO:0000256" key="8">
    <source>
        <dbReference type="ARBA" id="ARBA00022737"/>
    </source>
</evidence>
<keyword evidence="7 18" id="KW-0479">Metal-binding</keyword>
<dbReference type="GO" id="GO:0016020">
    <property type="term" value="C:membrane"/>
    <property type="evidence" value="ECO:0007669"/>
    <property type="project" value="GOC"/>
</dbReference>
<dbReference type="HAMAP" id="MF_01631">
    <property type="entry name" value="GlmU"/>
    <property type="match status" value="1"/>
</dbReference>
<protein>
    <recommendedName>
        <fullName evidence="18">Bifunctional protein GlmU</fullName>
    </recommendedName>
    <domain>
        <recommendedName>
            <fullName evidence="18">UDP-N-acetylglucosamine pyrophosphorylase</fullName>
            <ecNumber evidence="18">2.7.7.23</ecNumber>
        </recommendedName>
        <alternativeName>
            <fullName evidence="18">N-acetylglucosamine-1-phosphate uridyltransferase</fullName>
        </alternativeName>
    </domain>
    <domain>
        <recommendedName>
            <fullName evidence="18">Glucosamine-1-phosphate N-acetyltransferase</fullName>
            <ecNumber evidence="18">2.3.1.157</ecNumber>
        </recommendedName>
    </domain>
</protein>
<dbReference type="UniPathway" id="UPA00113">
    <property type="reaction ID" value="UER00532"/>
</dbReference>
<evidence type="ECO:0000256" key="17">
    <source>
        <dbReference type="ARBA" id="ARBA00049628"/>
    </source>
</evidence>
<evidence type="ECO:0000313" key="20">
    <source>
        <dbReference type="EMBL" id="QOY60920.1"/>
    </source>
</evidence>
<dbReference type="EC" id="2.7.7.23" evidence="18"/>
<dbReference type="Pfam" id="PF12804">
    <property type="entry name" value="NTP_transf_3"/>
    <property type="match status" value="1"/>
</dbReference>
<dbReference type="CDD" id="cd03353">
    <property type="entry name" value="LbH_GlmU_C"/>
    <property type="match status" value="1"/>
</dbReference>
<dbReference type="CDD" id="cd02540">
    <property type="entry name" value="GT2_GlmU_N_bac"/>
    <property type="match status" value="1"/>
</dbReference>
<feature type="binding site" evidence="18">
    <location>
        <position position="442"/>
    </location>
    <ligand>
        <name>acetyl-CoA</name>
        <dbReference type="ChEBI" id="CHEBI:57288"/>
    </ligand>
</feature>
<sequence length="464" mass="49559">MPMTAIILAAGEGTRMKSRHPKVTHNLLDRPLVSWVTRAARAAGAERIVVVVGHGASEVRDCLAAEKDIEFVEQAERRGTGHAVKVALGEAHLTQGTLVVLYGDAPLVEPDTIRRLADSVEREGAAEAMLTWVPEDPTGYGRLEFAADGSVARIIEQKDCSPEQDRNLRSCNPGFYAFDAATLAAHISELSCANAQHELYLTDMVEILQAHGERVSAIEATDTNELLGVNSRAQLAQLSCIARDRTNERLMAEGVTMLDPSLVWVGPDATVGRDTELLPQTMLWGQTHVGEGCVVGPNTRLTDCSVGDGSSVEETVGIQATIEKNVTVGPRAYLRPGAHLLDRAHVGTHVEIKNSTIGVGSKVPHLSYIGDTTMGSGVNIGAGSITCNYDGVHKHRTTIGNDVFVGSDTMMVAPVTIGDGALVGASSCITHDVPSGALALERNEERIVEGYAAKRLDRLRRDNA</sequence>
<feature type="binding site" evidence="18">
    <location>
        <position position="22"/>
    </location>
    <ligand>
        <name>UDP-N-acetyl-alpha-D-glucosamine</name>
        <dbReference type="ChEBI" id="CHEBI:57705"/>
    </ligand>
</feature>
<dbReference type="GO" id="GO:0003977">
    <property type="term" value="F:UDP-N-acetylglucosamine diphosphorylase activity"/>
    <property type="evidence" value="ECO:0007669"/>
    <property type="project" value="UniProtKB-UniRule"/>
</dbReference>
<comment type="function">
    <text evidence="17 18">Catalyzes the last two sequential reactions in the de novo biosynthetic pathway for UDP-N-acetylglucosamine (UDP-GlcNAc). The C-terminal domain catalyzes the transfer of acetyl group from acetyl coenzyme A to glucosamine-1-phosphate (GlcN-1-P) to produce N-acetylglucosamine-1-phosphate (GlcNAc-1-P), which is converted into UDP-GlcNAc by the transfer of uridine 5-monophosphate (from uridine 5-triphosphate), a reaction catalyzed by the N-terminal domain.</text>
</comment>
<reference evidence="20 21" key="1">
    <citation type="submission" date="2020-10" db="EMBL/GenBank/DDBJ databases">
        <title>Olsenella immobilis sp.nov., isolated from the mud in a fermentation cellar used for the production of Chinese strong-flavoured liquor.</title>
        <authorList>
            <person name="Lu L."/>
        </authorList>
    </citation>
    <scope>NUCLEOTIDE SEQUENCE [LARGE SCALE GENOMIC DNA]</scope>
    <source>
        <strain evidence="20 21">LZLJ-2</strain>
    </source>
</reference>
<comment type="catalytic activity">
    <reaction evidence="16 18">
        <text>N-acetyl-alpha-D-glucosamine 1-phosphate + UTP + H(+) = UDP-N-acetyl-alpha-D-glucosamine + diphosphate</text>
        <dbReference type="Rhea" id="RHEA:13509"/>
        <dbReference type="ChEBI" id="CHEBI:15378"/>
        <dbReference type="ChEBI" id="CHEBI:33019"/>
        <dbReference type="ChEBI" id="CHEBI:46398"/>
        <dbReference type="ChEBI" id="CHEBI:57705"/>
        <dbReference type="ChEBI" id="CHEBI:57776"/>
        <dbReference type="EC" id="2.7.7.23"/>
    </reaction>
</comment>
<dbReference type="GO" id="GO:0008360">
    <property type="term" value="P:regulation of cell shape"/>
    <property type="evidence" value="ECO:0007669"/>
    <property type="project" value="UniProtKB-KW"/>
</dbReference>
<comment type="pathway">
    <text evidence="18">Nucleotide-sugar biosynthesis; UDP-N-acetyl-alpha-D-glucosamine biosynthesis; UDP-N-acetyl-alpha-D-glucosamine from N-acetyl-alpha-D-glucosamine 1-phosphate: step 1/1.</text>
</comment>
<dbReference type="InterPro" id="IPR025877">
    <property type="entry name" value="MobA-like_NTP_Trfase"/>
</dbReference>
<dbReference type="InterPro" id="IPR005882">
    <property type="entry name" value="Bifunctional_GlmU"/>
</dbReference>
<dbReference type="EC" id="2.3.1.157" evidence="18"/>
<feature type="binding site" evidence="18">
    <location>
        <position position="368"/>
    </location>
    <ligand>
        <name>UDP-N-acetyl-alpha-D-glucosamine</name>
        <dbReference type="ChEBI" id="CHEBI:57705"/>
    </ligand>
</feature>
<dbReference type="InterPro" id="IPR050065">
    <property type="entry name" value="GlmU-like"/>
</dbReference>